<gene>
    <name evidence="5" type="ORF">PGLA1383_LOCUS23470</name>
</gene>
<dbReference type="SMART" id="SM00322">
    <property type="entry name" value="KH"/>
    <property type="match status" value="2"/>
</dbReference>
<dbReference type="InterPro" id="IPR036612">
    <property type="entry name" value="KH_dom_type_1_sf"/>
</dbReference>
<dbReference type="PANTHER" id="PTHR10288">
    <property type="entry name" value="KH DOMAIN CONTAINING RNA BINDING PROTEIN"/>
    <property type="match status" value="1"/>
</dbReference>
<feature type="compositionally biased region" description="Polar residues" evidence="3">
    <location>
        <begin position="70"/>
        <end position="84"/>
    </location>
</feature>
<dbReference type="PROSITE" id="PS50084">
    <property type="entry name" value="KH_TYPE_1"/>
    <property type="match status" value="2"/>
</dbReference>
<dbReference type="EMBL" id="CAJNNV010017740">
    <property type="protein sequence ID" value="CAE8605353.1"/>
    <property type="molecule type" value="Genomic_DNA"/>
</dbReference>
<keyword evidence="6" id="KW-1185">Reference proteome</keyword>
<feature type="region of interest" description="Disordered" evidence="3">
    <location>
        <begin position="205"/>
        <end position="229"/>
    </location>
</feature>
<feature type="region of interest" description="Disordered" evidence="3">
    <location>
        <begin position="43"/>
        <end position="84"/>
    </location>
</feature>
<dbReference type="SUPFAM" id="SSF54791">
    <property type="entry name" value="Eukaryotic type KH-domain (KH-domain type I)"/>
    <property type="match status" value="2"/>
</dbReference>
<evidence type="ECO:0000313" key="6">
    <source>
        <dbReference type="Proteomes" id="UP000654075"/>
    </source>
</evidence>
<keyword evidence="1" id="KW-0677">Repeat</keyword>
<feature type="region of interest" description="Disordered" evidence="3">
    <location>
        <begin position="596"/>
        <end position="623"/>
    </location>
</feature>
<protein>
    <recommendedName>
        <fullName evidence="4">K Homology domain-containing protein</fullName>
    </recommendedName>
</protein>
<reference evidence="5" key="1">
    <citation type="submission" date="2021-02" db="EMBL/GenBank/DDBJ databases">
        <authorList>
            <person name="Dougan E. K."/>
            <person name="Rhodes N."/>
            <person name="Thang M."/>
            <person name="Chan C."/>
        </authorList>
    </citation>
    <scope>NUCLEOTIDE SEQUENCE</scope>
</reference>
<accession>A0A813EYB3</accession>
<name>A0A813EYB3_POLGL</name>
<comment type="caution">
    <text evidence="5">The sequence shown here is derived from an EMBL/GenBank/DDBJ whole genome shotgun (WGS) entry which is preliminary data.</text>
</comment>
<evidence type="ECO:0000256" key="3">
    <source>
        <dbReference type="SAM" id="MobiDB-lite"/>
    </source>
</evidence>
<dbReference type="Pfam" id="PF00013">
    <property type="entry name" value="KH_1"/>
    <property type="match status" value="2"/>
</dbReference>
<keyword evidence="2" id="KW-0694">RNA-binding</keyword>
<proteinExistence type="predicted"/>
<evidence type="ECO:0000256" key="2">
    <source>
        <dbReference type="PROSITE-ProRule" id="PRU00117"/>
    </source>
</evidence>
<evidence type="ECO:0000313" key="5">
    <source>
        <dbReference type="EMBL" id="CAE8605353.1"/>
    </source>
</evidence>
<sequence length="637" mass="71173">MAPPDFDSDDDVLDDFFRSIEGRYLAELDNLQPDSVAGASAPACEAAVPGLSARSRRRGRRGGRREASECQESAQAPSIATSVPLQIVSPSTPPGLSCKQELSLSDLLRCCSLERQQLRQQSQQQEQEQEQQQQQQQKQQQQQQQQEQQQRLQQQQQQQQQQQLQHQYLQQQLQQEQQHHHQQQRQLQQQQQQQQQLQQQYVQQQLQQEQQHHHHHHQQQQQQRQHALHVLQQHALRQQQQQLHIATFQTGTSSVISPDPECQKALADKLEALLARSSGSCSPGGQVGTAVVNRRKPPGDFGTWTVEDAQPSEKQRSQLLAKLLEDGRPNRVEMFLVSACQPSQEARPLCYLKMLVSDATAGGIIGKSGSGIKSIIKDSRCSLQLSRPGTFFPGTRLRTLLISGLEITGVSQCVRRVLQCDVSREHGLMQREYGNAPVSAKIVVPNSSVSSIIGKDGRLVQRLMAETGCIIQVSQRDSRMQERFLTIVGKQILQAVFSICSTLQKDENLEQHLNLEYDLEIPIGSWLTDLQAKPSKPESALVHPDDAAVLKKGELLEYVLQAAPKDLLLRRKFTSTRSCGKSALLEAVGEIWECRGGQGPSRSKASVSQTSASVLPPGPVPPSDFVAAPHLDVARFQ</sequence>
<dbReference type="AlphaFoldDB" id="A0A813EYB3"/>
<feature type="compositionally biased region" description="Polar residues" evidence="3">
    <location>
        <begin position="600"/>
        <end position="613"/>
    </location>
</feature>
<feature type="compositionally biased region" description="Low complexity" evidence="3">
    <location>
        <begin position="219"/>
        <end position="229"/>
    </location>
</feature>
<evidence type="ECO:0000256" key="1">
    <source>
        <dbReference type="ARBA" id="ARBA00022737"/>
    </source>
</evidence>
<organism evidence="5 6">
    <name type="scientific">Polarella glacialis</name>
    <name type="common">Dinoflagellate</name>
    <dbReference type="NCBI Taxonomy" id="89957"/>
    <lineage>
        <taxon>Eukaryota</taxon>
        <taxon>Sar</taxon>
        <taxon>Alveolata</taxon>
        <taxon>Dinophyceae</taxon>
        <taxon>Suessiales</taxon>
        <taxon>Suessiaceae</taxon>
        <taxon>Polarella</taxon>
    </lineage>
</organism>
<dbReference type="InterPro" id="IPR004088">
    <property type="entry name" value="KH_dom_type_1"/>
</dbReference>
<dbReference type="CDD" id="cd00105">
    <property type="entry name" value="KH-I"/>
    <property type="match status" value="1"/>
</dbReference>
<feature type="domain" description="K Homology" evidence="4">
    <location>
        <begin position="436"/>
        <end position="508"/>
    </location>
</feature>
<dbReference type="Gene3D" id="3.30.1370.10">
    <property type="entry name" value="K Homology domain, type 1"/>
    <property type="match status" value="2"/>
</dbReference>
<dbReference type="InterPro" id="IPR004087">
    <property type="entry name" value="KH_dom"/>
</dbReference>
<feature type="compositionally biased region" description="Basic residues" evidence="3">
    <location>
        <begin position="54"/>
        <end position="63"/>
    </location>
</feature>
<dbReference type="GO" id="GO:0003723">
    <property type="term" value="F:RNA binding"/>
    <property type="evidence" value="ECO:0007669"/>
    <property type="project" value="UniProtKB-UniRule"/>
</dbReference>
<dbReference type="Proteomes" id="UP000654075">
    <property type="component" value="Unassembled WGS sequence"/>
</dbReference>
<feature type="domain" description="K Homology" evidence="4">
    <location>
        <begin position="348"/>
        <end position="422"/>
    </location>
</feature>
<dbReference type="OrthoDB" id="441329at2759"/>
<evidence type="ECO:0000259" key="4">
    <source>
        <dbReference type="SMART" id="SM00322"/>
    </source>
</evidence>